<reference evidence="7 8" key="1">
    <citation type="submission" date="2022-12" db="EMBL/GenBank/DDBJ databases">
        <title>Chromosome-level genome of Tegillarca granosa.</title>
        <authorList>
            <person name="Kim J."/>
        </authorList>
    </citation>
    <scope>NUCLEOTIDE SEQUENCE [LARGE SCALE GENOMIC DNA]</scope>
    <source>
        <strain evidence="7">Teg-2019</strain>
        <tissue evidence="7">Adductor muscle</tissue>
    </source>
</reference>
<evidence type="ECO:0000256" key="2">
    <source>
        <dbReference type="ARBA" id="ARBA00022737"/>
    </source>
</evidence>
<comment type="caution">
    <text evidence="7">The sequence shown here is derived from an EMBL/GenBank/DDBJ whole genome shotgun (WGS) entry which is preliminary data.</text>
</comment>
<dbReference type="PROSITE" id="PS01225">
    <property type="entry name" value="CTCK_2"/>
    <property type="match status" value="1"/>
</dbReference>
<comment type="caution">
    <text evidence="4">Lacks conserved residue(s) required for the propagation of feature annotation.</text>
</comment>
<dbReference type="Gene3D" id="2.20.100.10">
    <property type="entry name" value="Thrombospondin type-1 (TSP1) repeat"/>
    <property type="match status" value="4"/>
</dbReference>
<dbReference type="Gene3D" id="2.10.25.10">
    <property type="entry name" value="Laminin"/>
    <property type="match status" value="2"/>
</dbReference>
<organism evidence="7 8">
    <name type="scientific">Tegillarca granosa</name>
    <name type="common">Malaysian cockle</name>
    <name type="synonym">Anadara granosa</name>
    <dbReference type="NCBI Taxonomy" id="220873"/>
    <lineage>
        <taxon>Eukaryota</taxon>
        <taxon>Metazoa</taxon>
        <taxon>Spiralia</taxon>
        <taxon>Lophotrochozoa</taxon>
        <taxon>Mollusca</taxon>
        <taxon>Bivalvia</taxon>
        <taxon>Autobranchia</taxon>
        <taxon>Pteriomorphia</taxon>
        <taxon>Arcoida</taxon>
        <taxon>Arcoidea</taxon>
        <taxon>Arcidae</taxon>
        <taxon>Tegillarca</taxon>
    </lineage>
</organism>
<protein>
    <recommendedName>
        <fullName evidence="9">SCO-spondin</fullName>
    </recommendedName>
</protein>
<dbReference type="SUPFAM" id="SSF82895">
    <property type="entry name" value="TSP-1 type 1 repeat"/>
    <property type="match status" value="4"/>
</dbReference>
<keyword evidence="1" id="KW-0732">Signal</keyword>
<feature type="domain" description="VWFC" evidence="6">
    <location>
        <begin position="590"/>
        <end position="653"/>
    </location>
</feature>
<dbReference type="PROSITE" id="PS50184">
    <property type="entry name" value="VWFC_2"/>
    <property type="match status" value="1"/>
</dbReference>
<dbReference type="InterPro" id="IPR001007">
    <property type="entry name" value="VWF_dom"/>
</dbReference>
<evidence type="ECO:0000256" key="1">
    <source>
        <dbReference type="ARBA" id="ARBA00022729"/>
    </source>
</evidence>
<gene>
    <name evidence="7" type="ORF">KUTeg_008847</name>
</gene>
<dbReference type="EMBL" id="JARBDR010000342">
    <property type="protein sequence ID" value="KAJ8314286.1"/>
    <property type="molecule type" value="Genomic_DNA"/>
</dbReference>
<dbReference type="SUPFAM" id="SSF57567">
    <property type="entry name" value="Serine protease inhibitors"/>
    <property type="match status" value="1"/>
</dbReference>
<keyword evidence="8" id="KW-1185">Reference proteome</keyword>
<evidence type="ECO:0000256" key="3">
    <source>
        <dbReference type="ARBA" id="ARBA00023157"/>
    </source>
</evidence>
<accession>A0ABQ9FAF1</accession>
<name>A0ABQ9FAF1_TEGGR</name>
<dbReference type="PROSITE" id="PS50092">
    <property type="entry name" value="TSP1"/>
    <property type="match status" value="4"/>
</dbReference>
<dbReference type="PANTHER" id="PTHR22906">
    <property type="entry name" value="PROPERDIN"/>
    <property type="match status" value="1"/>
</dbReference>
<keyword evidence="2" id="KW-0677">Repeat</keyword>
<dbReference type="SUPFAM" id="SSF57603">
    <property type="entry name" value="FnI-like domain"/>
    <property type="match status" value="1"/>
</dbReference>
<keyword evidence="3" id="KW-1015">Disulfide bond</keyword>
<evidence type="ECO:0008006" key="9">
    <source>
        <dbReference type="Google" id="ProtNLM"/>
    </source>
</evidence>
<evidence type="ECO:0000313" key="7">
    <source>
        <dbReference type="EMBL" id="KAJ8314286.1"/>
    </source>
</evidence>
<dbReference type="InterPro" id="IPR036383">
    <property type="entry name" value="TSP1_rpt_sf"/>
</dbReference>
<dbReference type="Proteomes" id="UP001217089">
    <property type="component" value="Unassembled WGS sequence"/>
</dbReference>
<dbReference type="InterPro" id="IPR006207">
    <property type="entry name" value="Cys_knot_C"/>
</dbReference>
<dbReference type="InterPro" id="IPR000884">
    <property type="entry name" value="TSP1_rpt"/>
</dbReference>
<dbReference type="InterPro" id="IPR036084">
    <property type="entry name" value="Ser_inhib-like_sf"/>
</dbReference>
<feature type="domain" description="CTCK" evidence="5">
    <location>
        <begin position="652"/>
        <end position="755"/>
    </location>
</feature>
<dbReference type="CDD" id="cd19941">
    <property type="entry name" value="TIL"/>
    <property type="match status" value="1"/>
</dbReference>
<evidence type="ECO:0000256" key="4">
    <source>
        <dbReference type="PROSITE-ProRule" id="PRU00039"/>
    </source>
</evidence>
<sequence length="804" mass="88173">MIDHEEYVKQFSSVPTADPIGYIELDGNVQNYATSEDEKFFLGDSVEEGVTVYIGCSKCTCEYNQLTCAKGQCECKYVAGKWDNCTTDCDAYNQRTRVLTLVGDPESQPQCEETKTEFEPCDYILCPTTPSSWGTWNNCTTSDCDVGTRKREKQECSDYNPSFYVETESCIGNDDCNANNCTGDKIWWSGNAGDCNLTCTDYRLGTCIPLDETVSGCRCPDGMVEHDGVCYNPEDCPCISCDGQDVLEGETIDVPEQCKSCTCTNGEMECDVKAHCCIYSTWSQWSDCDADCGRGAKRRSRGVVDGNKELCTDTLGQKECVSTSTCQPECIVDGVSYSESQQMPSEDKCKYCICKNGGAECYSSTQAVIHGNWASWGQWSACSHTCTGGIRTRLRSCSNPIPECGGDMCDGNSTQTEDCMADVSCCEVTSWSTWSGCTMTCVPEDNPSAGFKVRTRNYTISGDANNPDCSESLEDILPCNIDPCNMTCNMSSWSEWTGCTVTCGSGSKTRTRTIYDTSNPDCDGLKSTETEDCNAGDCPCTEPNTIWSNTTSCSSTCKQQNCTDVYEGCVCKEGYNLDKNGDCVTESDCNKCHFQGQYYENKATWVPLNDSCSSCLCLEGSVSCNAQCQIPESCAEDEELYHDPVKLCCPYCKKKVETCSLKIEQKKMVSGNCETVEEVDVTYCSGSCLESSMKTLLIGGVGNDTSAYIKRKCNCCVGITDQIVSVQVNCTDNGFSEIKIGSYVQFKGCMCDACLTTEIKYLIPSLLRLKIVKSTNATMLIVAKHIRQDQQGGESDKALGKKRR</sequence>
<dbReference type="Pfam" id="PF00090">
    <property type="entry name" value="TSP_1"/>
    <property type="match status" value="5"/>
</dbReference>
<dbReference type="Gene3D" id="2.10.70.10">
    <property type="entry name" value="Complement Module, domain 1"/>
    <property type="match status" value="1"/>
</dbReference>
<proteinExistence type="predicted"/>
<evidence type="ECO:0000313" key="8">
    <source>
        <dbReference type="Proteomes" id="UP001217089"/>
    </source>
</evidence>
<dbReference type="SMART" id="SM00209">
    <property type="entry name" value="TSP1"/>
    <property type="match status" value="6"/>
</dbReference>
<evidence type="ECO:0000259" key="6">
    <source>
        <dbReference type="PROSITE" id="PS50184"/>
    </source>
</evidence>
<dbReference type="PRINTS" id="PR01705">
    <property type="entry name" value="TSP1REPEAT"/>
</dbReference>
<evidence type="ECO:0000259" key="5">
    <source>
        <dbReference type="PROSITE" id="PS01225"/>
    </source>
</evidence>
<dbReference type="SMART" id="SM00214">
    <property type="entry name" value="VWC"/>
    <property type="match status" value="1"/>
</dbReference>
<dbReference type="InterPro" id="IPR052065">
    <property type="entry name" value="Compl_asym_regulator"/>
</dbReference>